<dbReference type="KEGG" id="awu:BEN71_08660"/>
<sequence length="83" mass="9297">MILQYHCACCNEAVSSTEKVCPKCGSQHIKSPYGLWIFCLVACFFTAVTFKVGHIYIQNHNIETPTQVSIFDVLQQDSKSGTH</sequence>
<organism evidence="3 5">
    <name type="scientific">Acinetobacter wuhouensis</name>
    <dbReference type="NCBI Taxonomy" id="1879050"/>
    <lineage>
        <taxon>Bacteria</taxon>
        <taxon>Pseudomonadati</taxon>
        <taxon>Pseudomonadota</taxon>
        <taxon>Gammaproteobacteria</taxon>
        <taxon>Moraxellales</taxon>
        <taxon>Moraxellaceae</taxon>
        <taxon>Acinetobacter</taxon>
    </lineage>
</organism>
<dbReference type="Proteomes" id="UP000279962">
    <property type="component" value="Chromosome"/>
</dbReference>
<dbReference type="OrthoDB" id="6710068at2"/>
<evidence type="ECO:0000313" key="2">
    <source>
        <dbReference type="EMBL" id="AYO54647.1"/>
    </source>
</evidence>
<accession>A0A385C4F9</accession>
<gene>
    <name evidence="2" type="ORF">CDG68_13770</name>
    <name evidence="3" type="ORF">EXU28_02275</name>
</gene>
<evidence type="ECO:0000313" key="3">
    <source>
        <dbReference type="EMBL" id="RZG48617.1"/>
    </source>
</evidence>
<protein>
    <submittedName>
        <fullName evidence="3">Uncharacterized protein</fullName>
    </submittedName>
</protein>
<name>A0A385C4F9_9GAMM</name>
<keyword evidence="1" id="KW-0812">Transmembrane</keyword>
<evidence type="ECO:0000313" key="5">
    <source>
        <dbReference type="Proteomes" id="UP000293863"/>
    </source>
</evidence>
<reference evidence="3 5" key="2">
    <citation type="submission" date="2019-02" db="EMBL/GenBank/DDBJ databases">
        <title>The Batch Genome Submission of Acinetobacter spp. strains.</title>
        <authorList>
            <person name="Qin J."/>
            <person name="Hu Y."/>
            <person name="Ye H."/>
            <person name="Wei L."/>
            <person name="Feng Y."/>
            <person name="Zong Z."/>
        </authorList>
    </citation>
    <scope>NUCLEOTIDE SEQUENCE [LARGE SCALE GENOMIC DNA]</scope>
    <source>
        <strain evidence="3 5">WCHAW060049</strain>
    </source>
</reference>
<feature type="transmembrane region" description="Helical" evidence="1">
    <location>
        <begin position="33"/>
        <end position="57"/>
    </location>
</feature>
<reference evidence="2 4" key="1">
    <citation type="submission" date="2018-10" db="EMBL/GenBank/DDBJ databases">
        <title>The complete genome of Acinetobacter wuhouensis strain WCHAW010062.</title>
        <authorList>
            <person name="Hu Y."/>
            <person name="Long H."/>
            <person name="Feng Y."/>
            <person name="Zong Z."/>
        </authorList>
    </citation>
    <scope>NUCLEOTIDE SEQUENCE [LARGE SCALE GENOMIC DNA]</scope>
    <source>
        <strain evidence="2 4">WCHAW010062</strain>
    </source>
</reference>
<proteinExistence type="predicted"/>
<dbReference type="AlphaFoldDB" id="A0A385C4F9"/>
<keyword evidence="1" id="KW-1133">Transmembrane helix</keyword>
<dbReference type="RefSeq" id="WP_068974514.1">
    <property type="nucleotide sequence ID" value="NZ_CP031716.1"/>
</dbReference>
<keyword evidence="1" id="KW-0472">Membrane</keyword>
<dbReference type="EMBL" id="SGSQ01000003">
    <property type="protein sequence ID" value="RZG48617.1"/>
    <property type="molecule type" value="Genomic_DNA"/>
</dbReference>
<dbReference type="EMBL" id="CP033133">
    <property type="protein sequence ID" value="AYO54647.1"/>
    <property type="molecule type" value="Genomic_DNA"/>
</dbReference>
<evidence type="ECO:0000256" key="1">
    <source>
        <dbReference type="SAM" id="Phobius"/>
    </source>
</evidence>
<dbReference type="Proteomes" id="UP000293863">
    <property type="component" value="Unassembled WGS sequence"/>
</dbReference>
<keyword evidence="5" id="KW-1185">Reference proteome</keyword>
<evidence type="ECO:0000313" key="4">
    <source>
        <dbReference type="Proteomes" id="UP000279962"/>
    </source>
</evidence>